<dbReference type="RefSeq" id="WP_162468982.1">
    <property type="nucleotide sequence ID" value="NZ_VJZD01000099.1"/>
</dbReference>
<gene>
    <name evidence="3" type="ORF">FNH09_23450</name>
</gene>
<dbReference type="InterPro" id="IPR014001">
    <property type="entry name" value="Helicase_ATP-bd"/>
</dbReference>
<dbReference type="InterPro" id="IPR001650">
    <property type="entry name" value="Helicase_C-like"/>
</dbReference>
<dbReference type="GO" id="GO:0036121">
    <property type="term" value="F:double-stranded DNA helicase activity"/>
    <property type="evidence" value="ECO:0007669"/>
    <property type="project" value="TreeGrafter"/>
</dbReference>
<dbReference type="Gene3D" id="3.40.50.300">
    <property type="entry name" value="P-loop containing nucleotide triphosphate hydrolases"/>
    <property type="match status" value="2"/>
</dbReference>
<comment type="caution">
    <text evidence="3">The sequence shown here is derived from an EMBL/GenBank/DDBJ whole genome shotgun (WGS) entry which is preliminary data.</text>
</comment>
<dbReference type="PANTHER" id="PTHR47396:SF1">
    <property type="entry name" value="ATP-DEPENDENT HELICASE IRC3-RELATED"/>
    <property type="match status" value="1"/>
</dbReference>
<dbReference type="Proteomes" id="UP000325849">
    <property type="component" value="Unassembled WGS sequence"/>
</dbReference>
<feature type="domain" description="Helicase C-terminal" evidence="2">
    <location>
        <begin position="228"/>
        <end position="366"/>
    </location>
</feature>
<dbReference type="EMBL" id="VJZD01000099">
    <property type="protein sequence ID" value="MPY34094.1"/>
    <property type="molecule type" value="Genomic_DNA"/>
</dbReference>
<dbReference type="SMART" id="SM00490">
    <property type="entry name" value="HELICc"/>
    <property type="match status" value="1"/>
</dbReference>
<dbReference type="SUPFAM" id="SSF52540">
    <property type="entry name" value="P-loop containing nucleoside triphosphate hydrolases"/>
    <property type="match status" value="1"/>
</dbReference>
<dbReference type="GO" id="GO:0005524">
    <property type="term" value="F:ATP binding"/>
    <property type="evidence" value="ECO:0007669"/>
    <property type="project" value="InterPro"/>
</dbReference>
<evidence type="ECO:0000259" key="1">
    <source>
        <dbReference type="PROSITE" id="PS51192"/>
    </source>
</evidence>
<keyword evidence="4" id="KW-1185">Reference proteome</keyword>
<keyword evidence="3" id="KW-0547">Nucleotide-binding</keyword>
<keyword evidence="3" id="KW-0347">Helicase</keyword>
<dbReference type="AlphaFoldDB" id="A0A5N8VJ18"/>
<dbReference type="GO" id="GO:0061749">
    <property type="term" value="F:forked DNA-dependent helicase activity"/>
    <property type="evidence" value="ECO:0007669"/>
    <property type="project" value="TreeGrafter"/>
</dbReference>
<dbReference type="GO" id="GO:0000403">
    <property type="term" value="F:Y-form DNA binding"/>
    <property type="evidence" value="ECO:0007669"/>
    <property type="project" value="TreeGrafter"/>
</dbReference>
<dbReference type="InterPro" id="IPR027417">
    <property type="entry name" value="P-loop_NTPase"/>
</dbReference>
<sequence>MPEALPLRPYQRAAIDAVYRAISDGCTRPAVLLPTGGGKTVVFSHLAAEQRTRGIRTLVIAHTGELIEQAANKIRAVAPGLNVGIVKAERDEHPGADIIVGSVQTLARPHRREPLTDIGLVIVDEAHHAAADTYMGVLEHFGCLDRGTPCVGFTATMHREDGGLANVWQDIVYKRDILEMIADRHLVNVRGKRVVVDNLDLDTVKTRNGDLQDGQLARALDESNAAGVVAEAYTEFAADRQGVVFVPAVETAQTMAEVMQARGIRAAAVWGDMSKEDRASTLKAYADGEIQVLTNAMLLTEGWDAPRASCAVIARPTKSAALYVQMVGRVLRPWPGKRDALVLDVMGAATRHKLATLADLTERELEVKDGESLAAAALNDDPDALSGLRAVAVDWQDISLFDDSAVRWLRTSGGTWFVPAGDTLYFLVPGDEPGSYRIRRSTPAEGVRAPSPDPEYPLEFAMQWAELYAQRAARHLAIRGAGWRQRPPSPKQLNYCRFKRIPVPPDATAGEVSDLQAVQQASTRLDGYAHAA</sequence>
<name>A0A5N8VJ18_9ACTN</name>
<accession>A0A5N8VJ18</accession>
<dbReference type="InterPro" id="IPR006935">
    <property type="entry name" value="Helicase/UvrB_N"/>
</dbReference>
<dbReference type="PANTHER" id="PTHR47396">
    <property type="entry name" value="TYPE I RESTRICTION ENZYME ECOKI R PROTEIN"/>
    <property type="match status" value="1"/>
</dbReference>
<feature type="domain" description="Helicase ATP-binding" evidence="1">
    <location>
        <begin position="31"/>
        <end position="175"/>
    </location>
</feature>
<dbReference type="SMART" id="SM00487">
    <property type="entry name" value="DEXDc"/>
    <property type="match status" value="1"/>
</dbReference>
<dbReference type="GO" id="GO:0016787">
    <property type="term" value="F:hydrolase activity"/>
    <property type="evidence" value="ECO:0007669"/>
    <property type="project" value="InterPro"/>
</dbReference>
<proteinExistence type="predicted"/>
<evidence type="ECO:0000313" key="4">
    <source>
        <dbReference type="Proteomes" id="UP000325849"/>
    </source>
</evidence>
<keyword evidence="3" id="KW-0067">ATP-binding</keyword>
<keyword evidence="3" id="KW-0378">Hydrolase</keyword>
<evidence type="ECO:0000313" key="3">
    <source>
        <dbReference type="EMBL" id="MPY34094.1"/>
    </source>
</evidence>
<dbReference type="PROSITE" id="PS51192">
    <property type="entry name" value="HELICASE_ATP_BIND_1"/>
    <property type="match status" value="1"/>
</dbReference>
<protein>
    <submittedName>
        <fullName evidence="3">DEAD/DEAH box helicase</fullName>
    </submittedName>
</protein>
<dbReference type="Pfam" id="PF04851">
    <property type="entry name" value="ResIII"/>
    <property type="match status" value="1"/>
</dbReference>
<organism evidence="3 4">
    <name type="scientific">Streptomyces adustus</name>
    <dbReference type="NCBI Taxonomy" id="1609272"/>
    <lineage>
        <taxon>Bacteria</taxon>
        <taxon>Bacillati</taxon>
        <taxon>Actinomycetota</taxon>
        <taxon>Actinomycetes</taxon>
        <taxon>Kitasatosporales</taxon>
        <taxon>Streptomycetaceae</taxon>
        <taxon>Streptomyces</taxon>
    </lineage>
</organism>
<dbReference type="PROSITE" id="PS51194">
    <property type="entry name" value="HELICASE_CTER"/>
    <property type="match status" value="1"/>
</dbReference>
<dbReference type="InterPro" id="IPR050742">
    <property type="entry name" value="Helicase_Restrict-Modif_Enz"/>
</dbReference>
<evidence type="ECO:0000259" key="2">
    <source>
        <dbReference type="PROSITE" id="PS51194"/>
    </source>
</evidence>
<reference evidence="3 4" key="1">
    <citation type="submission" date="2019-07" db="EMBL/GenBank/DDBJ databases">
        <title>New species of Amycolatopsis and Streptomyces.</title>
        <authorList>
            <person name="Duangmal K."/>
            <person name="Teo W.F.A."/>
            <person name="Lipun K."/>
        </authorList>
    </citation>
    <scope>NUCLEOTIDE SEQUENCE [LARGE SCALE GENOMIC DNA]</scope>
    <source>
        <strain evidence="3 4">NBRC 109810</strain>
    </source>
</reference>
<dbReference type="Pfam" id="PF00271">
    <property type="entry name" value="Helicase_C"/>
    <property type="match status" value="1"/>
</dbReference>